<evidence type="ECO:0000313" key="1">
    <source>
        <dbReference type="EMBL" id="MDV6373402.1"/>
    </source>
</evidence>
<accession>A0ABU4DN65</accession>
<sequence>MNTTAMIAAVFHPIAKALKGLSRHLPTRMNRADRHALKRRRDLVQQLGKLTTNPDWNFVRPARPNAPAFLVRADARVRVLRRRPHARTGRYSFSLGHRQAPEHRGYILACEDHQSGQCYVVMARTAEGFPPHLSLSLEEARVRAVAVVPLPS</sequence>
<organism evidence="1 2">
    <name type="scientific">Deinococcus arenicola</name>
    <dbReference type="NCBI Taxonomy" id="2994950"/>
    <lineage>
        <taxon>Bacteria</taxon>
        <taxon>Thermotogati</taxon>
        <taxon>Deinococcota</taxon>
        <taxon>Deinococci</taxon>
        <taxon>Deinococcales</taxon>
        <taxon>Deinococcaceae</taxon>
        <taxon>Deinococcus</taxon>
    </lineage>
</organism>
<keyword evidence="2" id="KW-1185">Reference proteome</keyword>
<reference evidence="1 2" key="1">
    <citation type="submission" date="2022-11" db="EMBL/GenBank/DDBJ databases">
        <title>Deinococcus ZS9-10, Low Temperature and Draught-tolerating, UV-resistant Bacteria from Continental Antarctica.</title>
        <authorList>
            <person name="Cheng L."/>
        </authorList>
    </citation>
    <scope>NUCLEOTIDE SEQUENCE [LARGE SCALE GENOMIC DNA]</scope>
    <source>
        <strain evidence="1 2">ZS9-10</strain>
    </source>
</reference>
<dbReference type="EMBL" id="JAPMIV010000002">
    <property type="protein sequence ID" value="MDV6373402.1"/>
    <property type="molecule type" value="Genomic_DNA"/>
</dbReference>
<protein>
    <submittedName>
        <fullName evidence="1">Uncharacterized protein</fullName>
    </submittedName>
</protein>
<dbReference type="RefSeq" id="WP_317638706.1">
    <property type="nucleotide sequence ID" value="NZ_JAPMIV010000002.1"/>
</dbReference>
<gene>
    <name evidence="1" type="ORF">ORD21_02170</name>
</gene>
<name>A0ABU4DN65_9DEIO</name>
<comment type="caution">
    <text evidence="1">The sequence shown here is derived from an EMBL/GenBank/DDBJ whole genome shotgun (WGS) entry which is preliminary data.</text>
</comment>
<dbReference type="Proteomes" id="UP001276150">
    <property type="component" value="Unassembled WGS sequence"/>
</dbReference>
<evidence type="ECO:0000313" key="2">
    <source>
        <dbReference type="Proteomes" id="UP001276150"/>
    </source>
</evidence>
<proteinExistence type="predicted"/>